<keyword evidence="1" id="KW-0472">Membrane</keyword>
<keyword evidence="1" id="KW-1133">Transmembrane helix</keyword>
<evidence type="ECO:0000313" key="2">
    <source>
        <dbReference type="EMBL" id="CAI0473845.1"/>
    </source>
</evidence>
<reference evidence="2" key="1">
    <citation type="submission" date="2022-08" db="EMBL/GenBank/DDBJ databases">
        <authorList>
            <person name="Gutierrez-Valencia J."/>
        </authorList>
    </citation>
    <scope>NUCLEOTIDE SEQUENCE</scope>
</reference>
<keyword evidence="1" id="KW-0812">Transmembrane</keyword>
<accession>A0AAV0PSA0</accession>
<feature type="transmembrane region" description="Helical" evidence="1">
    <location>
        <begin position="60"/>
        <end position="79"/>
    </location>
</feature>
<dbReference type="EMBL" id="CAMGYJ010000009">
    <property type="protein sequence ID" value="CAI0473845.1"/>
    <property type="molecule type" value="Genomic_DNA"/>
</dbReference>
<protein>
    <submittedName>
        <fullName evidence="2">Uncharacterized protein</fullName>
    </submittedName>
</protein>
<keyword evidence="3" id="KW-1185">Reference proteome</keyword>
<feature type="non-terminal residue" evidence="2">
    <location>
        <position position="1"/>
    </location>
</feature>
<dbReference type="PANTHER" id="PTHR33430:SF1">
    <property type="entry name" value="PGG DOMAIN-CONTAINING PROTEIN"/>
    <property type="match status" value="1"/>
</dbReference>
<dbReference type="AlphaFoldDB" id="A0AAV0PSA0"/>
<gene>
    <name evidence="2" type="ORF">LITE_LOCUS39801</name>
</gene>
<sequence>SEAQRIVDTIDIHQKALDDLVNVNSLFTIAIFVGLSLAHSEERSLEDQAECDADPYRPKRLVVSEVVSFAYFLLSNLVAKTRETISIMQNSKPERQV</sequence>
<dbReference type="Proteomes" id="UP001154282">
    <property type="component" value="Unassembled WGS sequence"/>
</dbReference>
<evidence type="ECO:0000313" key="3">
    <source>
        <dbReference type="Proteomes" id="UP001154282"/>
    </source>
</evidence>
<dbReference type="PANTHER" id="PTHR33430">
    <property type="entry name" value="MATERNAL EFFECT EMBRYO ARREST PROTEIN"/>
    <property type="match status" value="1"/>
</dbReference>
<evidence type="ECO:0000256" key="1">
    <source>
        <dbReference type="SAM" id="Phobius"/>
    </source>
</evidence>
<organism evidence="2 3">
    <name type="scientific">Linum tenue</name>
    <dbReference type="NCBI Taxonomy" id="586396"/>
    <lineage>
        <taxon>Eukaryota</taxon>
        <taxon>Viridiplantae</taxon>
        <taxon>Streptophyta</taxon>
        <taxon>Embryophyta</taxon>
        <taxon>Tracheophyta</taxon>
        <taxon>Spermatophyta</taxon>
        <taxon>Magnoliopsida</taxon>
        <taxon>eudicotyledons</taxon>
        <taxon>Gunneridae</taxon>
        <taxon>Pentapetalae</taxon>
        <taxon>rosids</taxon>
        <taxon>fabids</taxon>
        <taxon>Malpighiales</taxon>
        <taxon>Linaceae</taxon>
        <taxon>Linum</taxon>
    </lineage>
</organism>
<feature type="transmembrane region" description="Helical" evidence="1">
    <location>
        <begin position="20"/>
        <end position="40"/>
    </location>
</feature>
<proteinExistence type="predicted"/>
<comment type="caution">
    <text evidence="2">The sequence shown here is derived from an EMBL/GenBank/DDBJ whole genome shotgun (WGS) entry which is preliminary data.</text>
</comment>
<name>A0AAV0PSA0_9ROSI</name>